<proteinExistence type="predicted"/>
<sequence length="51" mass="6251">MALRRRKKKKYNNETYTWLDFIIDLVLVIPELIIWLIRLLGRSVFRLFDGI</sequence>
<evidence type="ECO:0000313" key="3">
    <source>
        <dbReference type="Proteomes" id="UP000603641"/>
    </source>
</evidence>
<gene>
    <name evidence="2" type="ORF">H9648_06220</name>
</gene>
<evidence type="ECO:0000313" key="2">
    <source>
        <dbReference type="EMBL" id="MBD7963647.1"/>
    </source>
</evidence>
<reference evidence="2 3" key="1">
    <citation type="submission" date="2020-08" db="EMBL/GenBank/DDBJ databases">
        <title>A Genomic Blueprint of the Chicken Gut Microbiome.</title>
        <authorList>
            <person name="Gilroy R."/>
            <person name="Ravi A."/>
            <person name="Getino M."/>
            <person name="Pursley I."/>
            <person name="Horton D.L."/>
            <person name="Alikhan N.-F."/>
            <person name="Baker D."/>
            <person name="Gharbi K."/>
            <person name="Hall N."/>
            <person name="Watson M."/>
            <person name="Adriaenssens E.M."/>
            <person name="Foster-Nyarko E."/>
            <person name="Jarju S."/>
            <person name="Secka A."/>
            <person name="Antonio M."/>
            <person name="Oren A."/>
            <person name="Chaudhuri R."/>
            <person name="La Ragione R.M."/>
            <person name="Hildebrand F."/>
            <person name="Pallen M.J."/>
        </authorList>
    </citation>
    <scope>NUCLEOTIDE SEQUENCE [LARGE SCALE GENOMIC DNA]</scope>
    <source>
        <strain evidence="2 3">Sa2CUA10</strain>
    </source>
</reference>
<protein>
    <submittedName>
        <fullName evidence="2">Uncharacterized protein</fullName>
    </submittedName>
</protein>
<comment type="caution">
    <text evidence="2">The sequence shown here is derived from an EMBL/GenBank/DDBJ whole genome shotgun (WGS) entry which is preliminary data.</text>
</comment>
<keyword evidence="3" id="KW-1185">Reference proteome</keyword>
<feature type="transmembrane region" description="Helical" evidence="1">
    <location>
        <begin position="21"/>
        <end position="41"/>
    </location>
</feature>
<dbReference type="Proteomes" id="UP000603641">
    <property type="component" value="Unassembled WGS sequence"/>
</dbReference>
<name>A0ABR8SJH8_9BACL</name>
<keyword evidence="1" id="KW-0812">Transmembrane</keyword>
<keyword evidence="1" id="KW-1133">Transmembrane helix</keyword>
<dbReference type="EMBL" id="JACSQM010000002">
    <property type="protein sequence ID" value="MBD7963647.1"/>
    <property type="molecule type" value="Genomic_DNA"/>
</dbReference>
<evidence type="ECO:0000256" key="1">
    <source>
        <dbReference type="SAM" id="Phobius"/>
    </source>
</evidence>
<organism evidence="2 3">
    <name type="scientific">Fictibacillus norfolkensis</name>
    <dbReference type="NCBI Taxonomy" id="2762233"/>
    <lineage>
        <taxon>Bacteria</taxon>
        <taxon>Bacillati</taxon>
        <taxon>Bacillota</taxon>
        <taxon>Bacilli</taxon>
        <taxon>Bacillales</taxon>
        <taxon>Fictibacillaceae</taxon>
        <taxon>Fictibacillus</taxon>
    </lineage>
</organism>
<keyword evidence="1" id="KW-0472">Membrane</keyword>
<accession>A0ABR8SJH8</accession>
<dbReference type="RefSeq" id="WP_191753021.1">
    <property type="nucleotide sequence ID" value="NZ_JACSQM010000002.1"/>
</dbReference>